<evidence type="ECO:0000259" key="8">
    <source>
        <dbReference type="PROSITE" id="PS52029"/>
    </source>
</evidence>
<evidence type="ECO:0000256" key="1">
    <source>
        <dbReference type="ARBA" id="ARBA00004752"/>
    </source>
</evidence>
<dbReference type="PANTHER" id="PTHR30582:SF33">
    <property type="entry name" value="EXPORTED PROTEIN"/>
    <property type="match status" value="1"/>
</dbReference>
<proteinExistence type="predicted"/>
<evidence type="ECO:0000313" key="10">
    <source>
        <dbReference type="Proteomes" id="UP000319818"/>
    </source>
</evidence>
<name>A0A543FYD9_9PSEU</name>
<comment type="caution">
    <text evidence="9">The sequence shown here is derived from an EMBL/GenBank/DDBJ whole genome shotgun (WGS) entry which is preliminary data.</text>
</comment>
<evidence type="ECO:0000256" key="4">
    <source>
        <dbReference type="ARBA" id="ARBA00022984"/>
    </source>
</evidence>
<feature type="domain" description="L,D-TPase catalytic" evidence="8">
    <location>
        <begin position="49"/>
        <end position="157"/>
    </location>
</feature>
<keyword evidence="7" id="KW-0732">Signal</keyword>
<accession>A0A543FYD9</accession>
<dbReference type="PROSITE" id="PS52029">
    <property type="entry name" value="LD_TPASE"/>
    <property type="match status" value="1"/>
</dbReference>
<dbReference type="EMBL" id="VFPH01000002">
    <property type="protein sequence ID" value="TQM38863.1"/>
    <property type="molecule type" value="Genomic_DNA"/>
</dbReference>
<dbReference type="Proteomes" id="UP000319818">
    <property type="component" value="Unassembled WGS sequence"/>
</dbReference>
<dbReference type="GO" id="GO:0008360">
    <property type="term" value="P:regulation of cell shape"/>
    <property type="evidence" value="ECO:0007669"/>
    <property type="project" value="UniProtKB-UniRule"/>
</dbReference>
<evidence type="ECO:0000313" key="9">
    <source>
        <dbReference type="EMBL" id="TQM38863.1"/>
    </source>
</evidence>
<evidence type="ECO:0000256" key="3">
    <source>
        <dbReference type="ARBA" id="ARBA00022960"/>
    </source>
</evidence>
<dbReference type="InterPro" id="IPR005490">
    <property type="entry name" value="LD_TPept_cat_dom"/>
</dbReference>
<dbReference type="SUPFAM" id="SSF141523">
    <property type="entry name" value="L,D-transpeptidase catalytic domain-like"/>
    <property type="match status" value="1"/>
</dbReference>
<evidence type="ECO:0000256" key="5">
    <source>
        <dbReference type="ARBA" id="ARBA00023316"/>
    </source>
</evidence>
<dbReference type="InterPro" id="IPR038063">
    <property type="entry name" value="Transpep_catalytic_dom"/>
</dbReference>
<feature type="signal peptide" evidence="7">
    <location>
        <begin position="1"/>
        <end position="35"/>
    </location>
</feature>
<dbReference type="GO" id="GO:0016740">
    <property type="term" value="F:transferase activity"/>
    <property type="evidence" value="ECO:0007669"/>
    <property type="project" value="UniProtKB-KW"/>
</dbReference>
<dbReference type="GO" id="GO:0018104">
    <property type="term" value="P:peptidoglycan-protein cross-linking"/>
    <property type="evidence" value="ECO:0007669"/>
    <property type="project" value="TreeGrafter"/>
</dbReference>
<reference evidence="9 10" key="1">
    <citation type="submission" date="2019-06" db="EMBL/GenBank/DDBJ databases">
        <title>Sequencing the genomes of 1000 actinobacteria strains.</title>
        <authorList>
            <person name="Klenk H.-P."/>
        </authorList>
    </citation>
    <scope>NUCLEOTIDE SEQUENCE [LARGE SCALE GENOMIC DNA]</scope>
    <source>
        <strain evidence="9 10">DSM 45511</strain>
    </source>
</reference>
<evidence type="ECO:0000256" key="7">
    <source>
        <dbReference type="SAM" id="SignalP"/>
    </source>
</evidence>
<feature type="chain" id="PRO_5021940116" evidence="7">
    <location>
        <begin position="36"/>
        <end position="157"/>
    </location>
</feature>
<dbReference type="AlphaFoldDB" id="A0A543FYD9"/>
<sequence>MGKHSRAARLRARSVVAAAVLVVLGGFGVAGTAQADDGLVEGTPCKDDVQACVDLGSKQAWLIDDGVVVRGPVKISPGGPGHETPKGDFRVEWKDTNHRSVEYDGAPMPFAVFFAEGGIAFHEGRLDSPSKGCVRLGHDDAVEFYNVLEVGDAVEVH</sequence>
<evidence type="ECO:0000256" key="2">
    <source>
        <dbReference type="ARBA" id="ARBA00022679"/>
    </source>
</evidence>
<dbReference type="OrthoDB" id="8887048at2"/>
<dbReference type="Gene3D" id="2.40.440.10">
    <property type="entry name" value="L,D-transpeptidase catalytic domain-like"/>
    <property type="match status" value="1"/>
</dbReference>
<dbReference type="InterPro" id="IPR050979">
    <property type="entry name" value="LD-transpeptidase"/>
</dbReference>
<dbReference type="UniPathway" id="UPA00219"/>
<dbReference type="CDD" id="cd16913">
    <property type="entry name" value="YkuD_like"/>
    <property type="match status" value="1"/>
</dbReference>
<gene>
    <name evidence="9" type="ORF">FB388_6110</name>
</gene>
<keyword evidence="10" id="KW-1185">Reference proteome</keyword>
<keyword evidence="4 6" id="KW-0573">Peptidoglycan synthesis</keyword>
<keyword evidence="2" id="KW-0808">Transferase</keyword>
<dbReference type="RefSeq" id="WP_142105490.1">
    <property type="nucleotide sequence ID" value="NZ_VFPH01000002.1"/>
</dbReference>
<protein>
    <submittedName>
        <fullName evidence="9">L,D-transpeptidase-like protein</fullName>
    </submittedName>
</protein>
<feature type="active site" description="Proton donor/acceptor" evidence="6">
    <location>
        <position position="122"/>
    </location>
</feature>
<dbReference type="GO" id="GO:0005576">
    <property type="term" value="C:extracellular region"/>
    <property type="evidence" value="ECO:0007669"/>
    <property type="project" value="TreeGrafter"/>
</dbReference>
<evidence type="ECO:0000256" key="6">
    <source>
        <dbReference type="PROSITE-ProRule" id="PRU01373"/>
    </source>
</evidence>
<keyword evidence="5 6" id="KW-0961">Cell wall biogenesis/degradation</keyword>
<comment type="pathway">
    <text evidence="1 6">Cell wall biogenesis; peptidoglycan biosynthesis.</text>
</comment>
<organism evidence="9 10">
    <name type="scientific">Pseudonocardia cypriaca</name>
    <dbReference type="NCBI Taxonomy" id="882449"/>
    <lineage>
        <taxon>Bacteria</taxon>
        <taxon>Bacillati</taxon>
        <taxon>Actinomycetota</taxon>
        <taxon>Actinomycetes</taxon>
        <taxon>Pseudonocardiales</taxon>
        <taxon>Pseudonocardiaceae</taxon>
        <taxon>Pseudonocardia</taxon>
    </lineage>
</organism>
<feature type="active site" description="Nucleophile" evidence="6">
    <location>
        <position position="133"/>
    </location>
</feature>
<keyword evidence="3 6" id="KW-0133">Cell shape</keyword>
<dbReference type="GO" id="GO:0071555">
    <property type="term" value="P:cell wall organization"/>
    <property type="evidence" value="ECO:0007669"/>
    <property type="project" value="UniProtKB-UniRule"/>
</dbReference>
<dbReference type="PANTHER" id="PTHR30582">
    <property type="entry name" value="L,D-TRANSPEPTIDASE"/>
    <property type="match status" value="1"/>
</dbReference>
<dbReference type="Pfam" id="PF03734">
    <property type="entry name" value="YkuD"/>
    <property type="match status" value="1"/>
</dbReference>
<dbReference type="GO" id="GO:0071972">
    <property type="term" value="F:peptidoglycan L,D-transpeptidase activity"/>
    <property type="evidence" value="ECO:0007669"/>
    <property type="project" value="TreeGrafter"/>
</dbReference>